<dbReference type="PANTHER" id="PTHR39336">
    <property type="entry name" value="PYRIDOXAMINE PHOSPHATE OXIDASE FAMILY PROTEIN (AFU_ORTHOLOGUE AFUA_6G11440)"/>
    <property type="match status" value="1"/>
</dbReference>
<evidence type="ECO:0000313" key="3">
    <source>
        <dbReference type="Proteomes" id="UP000700706"/>
    </source>
</evidence>
<reference evidence="2" key="1">
    <citation type="submission" date="2020-06" db="EMBL/GenBank/DDBJ databases">
        <title>Stable isotope informed genome-resolved metagenomics uncovers potential trophic interactions in rhizosphere soil.</title>
        <authorList>
            <person name="Starr E.P."/>
            <person name="Shi S."/>
            <person name="Blazewicz S.J."/>
            <person name="Koch B.J."/>
            <person name="Probst A.J."/>
            <person name="Hungate B.A."/>
            <person name="Pett-Ridge J."/>
            <person name="Firestone M.K."/>
            <person name="Banfield J.F."/>
        </authorList>
    </citation>
    <scope>NUCLEOTIDE SEQUENCE</scope>
    <source>
        <strain evidence="2">YM_69_17</strain>
    </source>
</reference>
<evidence type="ECO:0000259" key="1">
    <source>
        <dbReference type="Pfam" id="PF01243"/>
    </source>
</evidence>
<dbReference type="Gene3D" id="2.30.110.10">
    <property type="entry name" value="Electron Transport, Fmn-binding Protein, Chain A"/>
    <property type="match status" value="1"/>
</dbReference>
<dbReference type="Pfam" id="PF01243">
    <property type="entry name" value="PNPOx_N"/>
    <property type="match status" value="1"/>
</dbReference>
<proteinExistence type="predicted"/>
<dbReference type="InterPro" id="IPR011576">
    <property type="entry name" value="Pyridox_Oxase_N"/>
</dbReference>
<dbReference type="PANTHER" id="PTHR39336:SF1">
    <property type="entry name" value="PYRIDOXAMINE PHOSPHATE OXIDASE FAMILY PROTEIN (AFU_ORTHOLOGUE AFUA_6G11440)"/>
    <property type="match status" value="1"/>
</dbReference>
<gene>
    <name evidence="2" type="ORF">JF625_23700</name>
</gene>
<sequence length="191" mass="20748">MAKQFPEISPALQEFILRQRIFFTASAAATGRVNVSPRGTDMLRVLGPNTVAYLDLTGSGNETAAHLRATGRLTLMFCAFEGAPMILRLYGAGRVLRRGGPDYARLLAAEFGGAEPLGARQMIRLDIDLVQTSCGFGVPLFDHAGERPTLARWAEAKEKQEGLEAYRRQKNARSIDGLPTGLFEEDPVPAG</sequence>
<protein>
    <submittedName>
        <fullName evidence="2">Pyridoxamine 5'-phosphate oxidase family protein</fullName>
    </submittedName>
</protein>
<dbReference type="Proteomes" id="UP000700706">
    <property type="component" value="Unassembled WGS sequence"/>
</dbReference>
<dbReference type="InterPro" id="IPR012349">
    <property type="entry name" value="Split_barrel_FMN-bd"/>
</dbReference>
<dbReference type="EMBL" id="JAEKLZ010000359">
    <property type="protein sequence ID" value="MBW8728136.1"/>
    <property type="molecule type" value="Genomic_DNA"/>
</dbReference>
<evidence type="ECO:0000313" key="2">
    <source>
        <dbReference type="EMBL" id="MBW8728136.1"/>
    </source>
</evidence>
<feature type="domain" description="Pyridoxamine 5'-phosphate oxidase N-terminal" evidence="1">
    <location>
        <begin position="9"/>
        <end position="134"/>
    </location>
</feature>
<dbReference type="AlphaFoldDB" id="A0A952KJU6"/>
<comment type="caution">
    <text evidence="2">The sequence shown here is derived from an EMBL/GenBank/DDBJ whole genome shotgun (WGS) entry which is preliminary data.</text>
</comment>
<organism evidence="2 3">
    <name type="scientific">Inquilinus limosus</name>
    <dbReference type="NCBI Taxonomy" id="171674"/>
    <lineage>
        <taxon>Bacteria</taxon>
        <taxon>Pseudomonadati</taxon>
        <taxon>Pseudomonadota</taxon>
        <taxon>Alphaproteobacteria</taxon>
        <taxon>Rhodospirillales</taxon>
        <taxon>Rhodospirillaceae</taxon>
        <taxon>Inquilinus</taxon>
    </lineage>
</organism>
<accession>A0A952KJU6</accession>
<dbReference type="SUPFAM" id="SSF50475">
    <property type="entry name" value="FMN-binding split barrel"/>
    <property type="match status" value="1"/>
</dbReference>
<name>A0A952KJU6_9PROT</name>